<evidence type="ECO:0000313" key="3">
    <source>
        <dbReference type="Proteomes" id="UP000198795"/>
    </source>
</evidence>
<sequence>MIMPLNPDDYRHHFANFDLTREQETAMIEALITIAETVADLAWGVHPSQHPEVANDNDSLCNSNVINFPSQSTHNRKPEEGTAQARGQSARTRRP</sequence>
<evidence type="ECO:0000313" key="2">
    <source>
        <dbReference type="EMBL" id="SDP57096.1"/>
    </source>
</evidence>
<name>A0A1H0TU78_9HYPH</name>
<proteinExistence type="predicted"/>
<comment type="caution">
    <text evidence="2">The sequence shown here is derived from an EMBL/GenBank/DDBJ whole genome shotgun (WGS) entry which is preliminary data.</text>
</comment>
<dbReference type="Proteomes" id="UP000198795">
    <property type="component" value="Unassembled WGS sequence"/>
</dbReference>
<feature type="compositionally biased region" description="Polar residues" evidence="1">
    <location>
        <begin position="56"/>
        <end position="73"/>
    </location>
</feature>
<feature type="compositionally biased region" description="Polar residues" evidence="1">
    <location>
        <begin position="85"/>
        <end position="95"/>
    </location>
</feature>
<keyword evidence="3" id="KW-1185">Reference proteome</keyword>
<protein>
    <submittedName>
        <fullName evidence="2">Uncharacterized protein</fullName>
    </submittedName>
</protein>
<dbReference type="RefSeq" id="WP_090230442.1">
    <property type="nucleotide sequence ID" value="NZ_FNJC01000005.1"/>
</dbReference>
<feature type="region of interest" description="Disordered" evidence="1">
    <location>
        <begin position="49"/>
        <end position="95"/>
    </location>
</feature>
<accession>A0A1H0TU78</accession>
<gene>
    <name evidence="2" type="ORF">SAMN04488061_3357</name>
</gene>
<dbReference type="EMBL" id="FNJC01000005">
    <property type="protein sequence ID" value="SDP57096.1"/>
    <property type="molecule type" value="Genomic_DNA"/>
</dbReference>
<reference evidence="2 3" key="1">
    <citation type="submission" date="2016-10" db="EMBL/GenBank/DDBJ databases">
        <authorList>
            <person name="Varghese N."/>
            <person name="Submissions S."/>
        </authorList>
    </citation>
    <scope>NUCLEOTIDE SEQUENCE [LARGE SCALE GENOMIC DNA]</scope>
    <source>
        <strain evidence="2 3">CGMCC 1.6497</strain>
    </source>
</reference>
<evidence type="ECO:0000256" key="1">
    <source>
        <dbReference type="SAM" id="MobiDB-lite"/>
    </source>
</evidence>
<organism evidence="2 3">
    <name type="scientific">Filomicrobium insigne</name>
    <dbReference type="NCBI Taxonomy" id="418854"/>
    <lineage>
        <taxon>Bacteria</taxon>
        <taxon>Pseudomonadati</taxon>
        <taxon>Pseudomonadota</taxon>
        <taxon>Alphaproteobacteria</taxon>
        <taxon>Hyphomicrobiales</taxon>
        <taxon>Hyphomicrobiaceae</taxon>
        <taxon>Filomicrobium</taxon>
    </lineage>
</organism>